<organism evidence="4 5">
    <name type="scientific">Thinocorus orbignyianus</name>
    <dbReference type="NCBI Taxonomy" id="161742"/>
    <lineage>
        <taxon>Eukaryota</taxon>
        <taxon>Metazoa</taxon>
        <taxon>Chordata</taxon>
        <taxon>Craniata</taxon>
        <taxon>Vertebrata</taxon>
        <taxon>Euteleostomi</taxon>
        <taxon>Archelosauria</taxon>
        <taxon>Archosauria</taxon>
        <taxon>Dinosauria</taxon>
        <taxon>Saurischia</taxon>
        <taxon>Theropoda</taxon>
        <taxon>Coelurosauria</taxon>
        <taxon>Aves</taxon>
        <taxon>Neognathae</taxon>
        <taxon>Neoaves</taxon>
        <taxon>Aequornithes</taxon>
        <taxon>Ciconiiformes</taxon>
        <taxon>Thinocoridae</taxon>
        <taxon>Thinocorus</taxon>
    </lineage>
</organism>
<dbReference type="PANTHER" id="PTHR11818">
    <property type="entry name" value="BETA/GAMMA CRYSTALLIN"/>
    <property type="match status" value="1"/>
</dbReference>
<feature type="domain" description="Beta/gamma crystallin 'Greek key'" evidence="3">
    <location>
        <begin position="633"/>
        <end position="675"/>
    </location>
</feature>
<gene>
    <name evidence="4" type="primary">Crybg1_0</name>
    <name evidence="4" type="ORF">THIORB_R06953</name>
</gene>
<feature type="domain" description="Beta/gamma crystallin 'Greek key'" evidence="3">
    <location>
        <begin position="494"/>
        <end position="541"/>
    </location>
</feature>
<dbReference type="EMBL" id="VXBW01002914">
    <property type="protein sequence ID" value="NXP06695.1"/>
    <property type="molecule type" value="Genomic_DNA"/>
</dbReference>
<dbReference type="Pfam" id="PF00652">
    <property type="entry name" value="Ricin_B_lectin"/>
    <property type="match status" value="1"/>
</dbReference>
<protein>
    <submittedName>
        <fullName evidence="4">CRBG1 protein</fullName>
    </submittedName>
</protein>
<evidence type="ECO:0000313" key="4">
    <source>
        <dbReference type="EMBL" id="NXP06695.1"/>
    </source>
</evidence>
<feature type="non-terminal residue" evidence="4">
    <location>
        <position position="991"/>
    </location>
</feature>
<feature type="domain" description="Beta/gamma crystallin 'Greek key'" evidence="3">
    <location>
        <begin position="440"/>
        <end position="482"/>
    </location>
</feature>
<dbReference type="PROSITE" id="PS50915">
    <property type="entry name" value="CRYSTALLIN_BETA_GAMMA"/>
    <property type="match status" value="8"/>
</dbReference>
<dbReference type="Proteomes" id="UP000565698">
    <property type="component" value="Unassembled WGS sequence"/>
</dbReference>
<dbReference type="InterPro" id="IPR050252">
    <property type="entry name" value="Beta/Gamma-Crystallin"/>
</dbReference>
<dbReference type="Pfam" id="PF00030">
    <property type="entry name" value="Crystall"/>
    <property type="match status" value="6"/>
</dbReference>
<dbReference type="GO" id="GO:0007601">
    <property type="term" value="P:visual perception"/>
    <property type="evidence" value="ECO:0007669"/>
    <property type="project" value="TreeGrafter"/>
</dbReference>
<dbReference type="Gene3D" id="2.80.10.50">
    <property type="match status" value="1"/>
</dbReference>
<feature type="domain" description="Beta/gamma crystallin 'Greek key'" evidence="3">
    <location>
        <begin position="723"/>
        <end position="766"/>
    </location>
</feature>
<reference evidence="4 5" key="1">
    <citation type="submission" date="2019-09" db="EMBL/GenBank/DDBJ databases">
        <title>Bird 10,000 Genomes (B10K) Project - Family phase.</title>
        <authorList>
            <person name="Zhang G."/>
        </authorList>
    </citation>
    <scope>NUCLEOTIDE SEQUENCE [LARGE SCALE GENOMIC DNA]</scope>
    <source>
        <strain evidence="4">B10K-DU-002-47</strain>
        <tissue evidence="4">Muscle</tissue>
    </source>
</reference>
<evidence type="ECO:0000256" key="1">
    <source>
        <dbReference type="ARBA" id="ARBA00009646"/>
    </source>
</evidence>
<dbReference type="PANTHER" id="PTHR11818:SF2">
    <property type="entry name" value="BETA_GAMMA CRYSTALLIN DOMAIN-CONTAINING PROTEIN 1"/>
    <property type="match status" value="1"/>
</dbReference>
<dbReference type="GO" id="GO:0005212">
    <property type="term" value="F:structural constituent of eye lens"/>
    <property type="evidence" value="ECO:0007669"/>
    <property type="project" value="TreeGrafter"/>
</dbReference>
<dbReference type="GO" id="GO:0002088">
    <property type="term" value="P:lens development in camera-type eye"/>
    <property type="evidence" value="ECO:0007669"/>
    <property type="project" value="TreeGrafter"/>
</dbReference>
<dbReference type="SMART" id="SM00247">
    <property type="entry name" value="XTALbg"/>
    <property type="match status" value="6"/>
</dbReference>
<feature type="non-terminal residue" evidence="4">
    <location>
        <position position="1"/>
    </location>
</feature>
<dbReference type="CDD" id="cd23464">
    <property type="entry name" value="beta-trefoil_Ricin_CRYBG1"/>
    <property type="match status" value="1"/>
</dbReference>
<dbReference type="InterPro" id="IPR011024">
    <property type="entry name" value="G_crystallin-like"/>
</dbReference>
<comment type="caution">
    <text evidence="4">The sequence shown here is derived from an EMBL/GenBank/DDBJ whole genome shotgun (WGS) entry which is preliminary data.</text>
</comment>
<accession>A0A7L1X8Z5</accession>
<dbReference type="InterPro" id="IPR035992">
    <property type="entry name" value="Ricin_B-like_lectins"/>
</dbReference>
<name>A0A7L1X8Z5_9AVES</name>
<dbReference type="AlphaFoldDB" id="A0A7L1X8Z5"/>
<evidence type="ECO:0000313" key="5">
    <source>
        <dbReference type="Proteomes" id="UP000565698"/>
    </source>
</evidence>
<dbReference type="SUPFAM" id="SSF50370">
    <property type="entry name" value="Ricin B-like lectins"/>
    <property type="match status" value="1"/>
</dbReference>
<evidence type="ECO:0000259" key="3">
    <source>
        <dbReference type="PROSITE" id="PS50915"/>
    </source>
</evidence>
<evidence type="ECO:0000256" key="2">
    <source>
        <dbReference type="ARBA" id="ARBA00022737"/>
    </source>
</evidence>
<dbReference type="OrthoDB" id="9895617at2759"/>
<keyword evidence="2" id="KW-0677">Repeat</keyword>
<keyword evidence="5" id="KW-1185">Reference proteome</keyword>
<dbReference type="InterPro" id="IPR000772">
    <property type="entry name" value="Ricin_B_lectin"/>
</dbReference>
<feature type="domain" description="Beta/gamma crystallin 'Greek key'" evidence="3">
    <location>
        <begin position="542"/>
        <end position="584"/>
    </location>
</feature>
<dbReference type="SMART" id="SM00458">
    <property type="entry name" value="RICIN"/>
    <property type="match status" value="1"/>
</dbReference>
<proteinExistence type="inferred from homology"/>
<dbReference type="PRINTS" id="PR01367">
    <property type="entry name" value="BGCRYSTALLIN"/>
</dbReference>
<dbReference type="SUPFAM" id="SSF49695">
    <property type="entry name" value="gamma-Crystallin-like"/>
    <property type="match status" value="3"/>
</dbReference>
<dbReference type="InterPro" id="IPR001064">
    <property type="entry name" value="Beta/gamma_crystallin"/>
</dbReference>
<dbReference type="Gene3D" id="2.60.20.10">
    <property type="entry name" value="Crystallins"/>
    <property type="match status" value="6"/>
</dbReference>
<comment type="similarity">
    <text evidence="1">Belongs to the beta/gamma-crystallin family.</text>
</comment>
<sequence length="991" mass="111671">MKKFAETIKNLDSSVCLPQKKKRSKLPKSPAPHFAMPPIHEDNLEKVFDPSVFTFGLGLRREKTQDLLPAQQIKMQSLETIARVRPKRASTEQSIIFKALQSSNREEPALTQEINGKDNIDGTDAEIKRSRLEKSSLFSSLLSSTSKEKFFNPSVTSVNNTAAAFPTDSSGMPLLQQDASGSFSMPQKSEWLLILISAFQSLSDMKFPSFVEKYMQADSAKKELSLQMPNYGNPEKSFSSWLGTSRYESNVPSGLLDVDVSIVVFKICLESYLAFTLSRNGQSKINPRPGKLLIYCESDYQKNAIEVFHDVPDCSSWVLSPTILVKVIRGCWILYEKPNFEGPSIPLEEGELELPDIWGAGASEEQNESKSLKPAVIGSIRHVVKASKISKENFDYRVCRIDLYTEPEGLGIVTSFFDDTEETGVFGTTQKTCSIKVHWGIWLIYEEPGFQGVPLMLEPGEYPNLAFWEKKEAYIRSMRPLKMGGRKVEFSGEPKVVIYEKPFFEGKHVEIESEIFMLDDKESEQKTGLPFTSVGSIKVLGGVWVAYEKPGFEGHQYLLEEGAYRDWTDWGGYDEELQSLRPIVGDFTSSHMIMYSEKEFGSKGSNINVLGIISNLKDTGYGLRTQSINVLSGVWVAYENPEFTGEQYILAKGLYPSIEAWGGKNCKISSVQPIIMDIVGSERGKVKVQLFSEPEFKGNCQIVEENTSCIDSFAVKSSKILDGSCVVYDQEEFSGNQYVLEEGIYPDLMAMGCSPQAVLKSLRIVNIELSEPCIALFEKVGFQGKKIEFSTEILNLRFLGYNPRIASVQVLGGVWIIYEHSNYRGRQMLLSPKEIPDWYKMSGFSQIGSLRPLLQKRVYFRLRNKETGKFMSADGNLDNLNLLRIQVAEDTDSDDQIWVYQDGFIRCRMAEDCCLAIVGNLITPGSKLGLSFERNEDKQYWHISPDGRIYSKMKPKLVLDIKGGAQYDRDHVVVNTVNEEKLSQCWEPLVV</sequence>
<dbReference type="PROSITE" id="PS50231">
    <property type="entry name" value="RICIN_B_LECTIN"/>
    <property type="match status" value="1"/>
</dbReference>
<feature type="domain" description="Beta/gamma crystallin 'Greek key'" evidence="3">
    <location>
        <begin position="330"/>
        <end position="376"/>
    </location>
</feature>
<feature type="domain" description="Beta/gamma crystallin 'Greek key'" evidence="3">
    <location>
        <begin position="813"/>
        <end position="854"/>
    </location>
</feature>
<feature type="domain" description="Beta/gamma crystallin 'Greek key'" evidence="3">
    <location>
        <begin position="772"/>
        <end position="812"/>
    </location>
</feature>